<gene>
    <name evidence="1" type="ORF">Tci_040617</name>
</gene>
<reference evidence="1" key="1">
    <citation type="journal article" date="2019" name="Sci. Rep.">
        <title>Draft genome of Tanacetum cinerariifolium, the natural source of mosquito coil.</title>
        <authorList>
            <person name="Yamashiro T."/>
            <person name="Shiraishi A."/>
            <person name="Satake H."/>
            <person name="Nakayama K."/>
        </authorList>
    </citation>
    <scope>NUCLEOTIDE SEQUENCE</scope>
</reference>
<comment type="caution">
    <text evidence="1">The sequence shown here is derived from an EMBL/GenBank/DDBJ whole genome shotgun (WGS) entry which is preliminary data.</text>
</comment>
<organism evidence="1">
    <name type="scientific">Tanacetum cinerariifolium</name>
    <name type="common">Dalmatian daisy</name>
    <name type="synonym">Chrysanthemum cinerariifolium</name>
    <dbReference type="NCBI Taxonomy" id="118510"/>
    <lineage>
        <taxon>Eukaryota</taxon>
        <taxon>Viridiplantae</taxon>
        <taxon>Streptophyta</taxon>
        <taxon>Embryophyta</taxon>
        <taxon>Tracheophyta</taxon>
        <taxon>Spermatophyta</taxon>
        <taxon>Magnoliopsida</taxon>
        <taxon>eudicotyledons</taxon>
        <taxon>Gunneridae</taxon>
        <taxon>Pentapetalae</taxon>
        <taxon>asterids</taxon>
        <taxon>campanulids</taxon>
        <taxon>Asterales</taxon>
        <taxon>Asteraceae</taxon>
        <taxon>Asteroideae</taxon>
        <taxon>Anthemideae</taxon>
        <taxon>Anthemidinae</taxon>
        <taxon>Tanacetum</taxon>
    </lineage>
</organism>
<evidence type="ECO:0000313" key="1">
    <source>
        <dbReference type="EMBL" id="GEU68639.1"/>
    </source>
</evidence>
<dbReference type="EMBL" id="BKCJ010005787">
    <property type="protein sequence ID" value="GEU68639.1"/>
    <property type="molecule type" value="Genomic_DNA"/>
</dbReference>
<protein>
    <submittedName>
        <fullName evidence="1">C2 calcium/lipid-binding domain, CaLB</fullName>
    </submittedName>
</protein>
<accession>A0A6L2M5A9</accession>
<dbReference type="AlphaFoldDB" id="A0A6L2M5A9"/>
<name>A0A6L2M5A9_TANCI</name>
<sequence length="223" mass="26552">MTMDENIKKGVISTWLIRSYKLQFKEYLEIMKQRDTYACDVDMEYDPSNLVFAKWLASKFYNHLDLDWYTKNALWIYWAGGDDEVELSDEESSDPDDENIIDEDEQKSLGSILMYFTSRHLRAELSRNLTIFYKSIHMSLLKILIDLKLTNNIRMTGYMSGMKIYHGIRRFKIIKYSFGQDEEYVAIKECEYDDLKKTNEDACRAYQEIFRSMDEGWVVTRAE</sequence>
<proteinExistence type="predicted"/>